<dbReference type="Pfam" id="PF10592">
    <property type="entry name" value="AIPR"/>
    <property type="match status" value="1"/>
</dbReference>
<evidence type="ECO:0000313" key="2">
    <source>
        <dbReference type="EMBL" id="MDS1310080.1"/>
    </source>
</evidence>
<dbReference type="RefSeq" id="WP_310966069.1">
    <property type="nucleotide sequence ID" value="NZ_JAVMBO010000010.1"/>
</dbReference>
<dbReference type="InterPro" id="IPR018891">
    <property type="entry name" value="AIPR_C"/>
</dbReference>
<reference evidence="2" key="1">
    <citation type="submission" date="2023-09" db="EMBL/GenBank/DDBJ databases">
        <title>Marinobacter sediminicola sp. nov. and Marinobacter maritimum sp. nov., isolated from marine sediment.</title>
        <authorList>
            <person name="An J."/>
        </authorList>
    </citation>
    <scope>NUCLEOTIDE SEQUENCE</scope>
    <source>
        <strain evidence="2">F60267</strain>
    </source>
</reference>
<evidence type="ECO:0000313" key="3">
    <source>
        <dbReference type="Proteomes" id="UP001267407"/>
    </source>
</evidence>
<sequence>MANLLDWNTLDHKVKAYVDADSGIDIEQKAFPILMVGALLDVSDEEAEDSITDGSKDRGVDAVYVDDRDGANSIHVFQFKYVSTFENTKKNFPNGEIDKLISFFEDLLDMNKSMEDTCNPILWNKIQEIWLALDKPNPSIEVHFCGNMLTMEPGEKTRADSALGKFKYFNVHHHSLDTIVDLFVDKKSALINNQIQAVDKDYFDRTDGSIRGLICTVEASEVVRMITNPEAPESVLKEIFNDNVRVYLSRTNKINRKIIEAATSDDSPLFWYLNNGITLTCDSFSYPKGKRAPIIELKNIQIVNGGQTSNALFEASKIAPEKLDDVLVLVRIIETKSQPVSLAIAESTNSQTPIKSRDLRSNDDIQKKLEEAFEGMGLFYERKLKQHNDKPKNLRLDALSSGQAHLAYSLELPEVAKKDRGRVFADLYDQVFTEELIADDLLIAVKILNLIESEKRKVQAAIKKQEDFDRRFIFLIDGAYHALFAVGQLCDARGVDRLDFENAKKLVPNAMEYIAQLVASAQEADESFSFNRYFKDAKTKTRVASYIQAEESKDL</sequence>
<protein>
    <submittedName>
        <fullName evidence="2">AIPR family protein</fullName>
    </submittedName>
</protein>
<gene>
    <name evidence="2" type="ORF">RKA07_08170</name>
</gene>
<dbReference type="EMBL" id="JAVMBO010000010">
    <property type="protein sequence ID" value="MDS1310080.1"/>
    <property type="molecule type" value="Genomic_DNA"/>
</dbReference>
<accession>A0ABU2HID7</accession>
<name>A0ABU2HID7_9GAMM</name>
<keyword evidence="3" id="KW-1185">Reference proteome</keyword>
<dbReference type="Proteomes" id="UP001267407">
    <property type="component" value="Unassembled WGS sequence"/>
</dbReference>
<feature type="domain" description="Abortive phage infection protein C-terminal" evidence="1">
    <location>
        <begin position="240"/>
        <end position="485"/>
    </location>
</feature>
<organism evidence="2 3">
    <name type="scientific">Marinobacter xiaoshiensis</name>
    <dbReference type="NCBI Taxonomy" id="3073652"/>
    <lineage>
        <taxon>Bacteria</taxon>
        <taxon>Pseudomonadati</taxon>
        <taxon>Pseudomonadota</taxon>
        <taxon>Gammaproteobacteria</taxon>
        <taxon>Pseudomonadales</taxon>
        <taxon>Marinobacteraceae</taxon>
        <taxon>Marinobacter</taxon>
    </lineage>
</organism>
<comment type="caution">
    <text evidence="2">The sequence shown here is derived from an EMBL/GenBank/DDBJ whole genome shotgun (WGS) entry which is preliminary data.</text>
</comment>
<proteinExistence type="predicted"/>
<evidence type="ECO:0000259" key="1">
    <source>
        <dbReference type="Pfam" id="PF10592"/>
    </source>
</evidence>